<dbReference type="EMBL" id="JAACJP010000005">
    <property type="protein sequence ID" value="KAF5384262.1"/>
    <property type="molecule type" value="Genomic_DNA"/>
</dbReference>
<feature type="compositionally biased region" description="Basic and acidic residues" evidence="1">
    <location>
        <begin position="333"/>
        <end position="342"/>
    </location>
</feature>
<proteinExistence type="predicted"/>
<dbReference type="OrthoDB" id="3265918at2759"/>
<reference evidence="2 3" key="1">
    <citation type="journal article" date="2020" name="ISME J.">
        <title>Uncovering the hidden diversity of litter-decomposition mechanisms in mushroom-forming fungi.</title>
        <authorList>
            <person name="Floudas D."/>
            <person name="Bentzer J."/>
            <person name="Ahren D."/>
            <person name="Johansson T."/>
            <person name="Persson P."/>
            <person name="Tunlid A."/>
        </authorList>
    </citation>
    <scope>NUCLEOTIDE SEQUENCE [LARGE SCALE GENOMIC DNA]</scope>
    <source>
        <strain evidence="2 3">CBS 661.87</strain>
    </source>
</reference>
<evidence type="ECO:0000313" key="3">
    <source>
        <dbReference type="Proteomes" id="UP000565441"/>
    </source>
</evidence>
<feature type="compositionally biased region" description="Polar residues" evidence="1">
    <location>
        <begin position="344"/>
        <end position="353"/>
    </location>
</feature>
<organism evidence="2 3">
    <name type="scientific">Tricholomella constricta</name>
    <dbReference type="NCBI Taxonomy" id="117010"/>
    <lineage>
        <taxon>Eukaryota</taxon>
        <taxon>Fungi</taxon>
        <taxon>Dikarya</taxon>
        <taxon>Basidiomycota</taxon>
        <taxon>Agaricomycotina</taxon>
        <taxon>Agaricomycetes</taxon>
        <taxon>Agaricomycetidae</taxon>
        <taxon>Agaricales</taxon>
        <taxon>Tricholomatineae</taxon>
        <taxon>Lyophyllaceae</taxon>
        <taxon>Tricholomella</taxon>
    </lineage>
</organism>
<evidence type="ECO:0000256" key="1">
    <source>
        <dbReference type="SAM" id="MobiDB-lite"/>
    </source>
</evidence>
<feature type="region of interest" description="Disordered" evidence="1">
    <location>
        <begin position="528"/>
        <end position="697"/>
    </location>
</feature>
<evidence type="ECO:0000313" key="2">
    <source>
        <dbReference type="EMBL" id="KAF5384262.1"/>
    </source>
</evidence>
<accession>A0A8H5M848</accession>
<name>A0A8H5M848_9AGAR</name>
<keyword evidence="3" id="KW-1185">Reference proteome</keyword>
<dbReference type="AlphaFoldDB" id="A0A8H5M848"/>
<comment type="caution">
    <text evidence="2">The sequence shown here is derived from an EMBL/GenBank/DDBJ whole genome shotgun (WGS) entry which is preliminary data.</text>
</comment>
<dbReference type="Proteomes" id="UP000565441">
    <property type="component" value="Unassembled WGS sequence"/>
</dbReference>
<gene>
    <name evidence="2" type="ORF">D9615_003433</name>
</gene>
<feature type="compositionally biased region" description="Polar residues" evidence="1">
    <location>
        <begin position="590"/>
        <end position="600"/>
    </location>
</feature>
<feature type="region of interest" description="Disordered" evidence="1">
    <location>
        <begin position="251"/>
        <end position="373"/>
    </location>
</feature>
<feature type="compositionally biased region" description="Polar residues" evidence="1">
    <location>
        <begin position="282"/>
        <end position="307"/>
    </location>
</feature>
<feature type="compositionally biased region" description="Polar residues" evidence="1">
    <location>
        <begin position="628"/>
        <end position="645"/>
    </location>
</feature>
<sequence length="697" mass="78669">MLRCRELSKLSKAPRAKSVNFRRQTPGSVADLLKPANVPFRPNYLDPTHPATSIPKQKFPGFKTDALGIRAYPHALLSPPEHVWTTPSNDPIDPWKARVGRFLSLNAELEPGAADQLALEPMTLNNSKKNRVPMSFINATSKKRTSNKRHIRHKIASRMKIAINLIVSRGADTIESNGKRRLVMNEKEAETLSDKWISPGWTYIFFPTLEIYRMPYHDMIPMLRMALRRIWQQSQAMETVWERRVIEGVARPGPVKHSTQGPKARNQPYSQRAAATKVSHRLFSTTSAASTRKSIENPSIIDTTTFPKQKDTSAPLATSTNVERKFAPRNPHTKSERVKESDDTSASRSSQRGTTRKLRGLREDRPFFDPRPEAEFDHDLYTRNFPRPKTSRRPFGLRETCDASELDTDERYIPKRTPIFGPLNEKKLIRLAGVDFTQSPVAPVRDHLAAARPLSFSSQAVKEQRDEIFNLERDSAETLLGDAKQKLYRRIKNIRKRNRSKALNVAEDVPVHKFLGFDIPPAPSFDPFPDVDPVHETPLQCSTSKRPSLQLPYDSKMNQQTSPRRQYENALSPKQQLIRDVASFDPFSPPSQSTDPVSNSDAIDTTTPTADTSPAVPLVPDFDPFYTATMNSDTLPASPSETGTPQARLDSRDRRALLRRGTSGARSTEAVRTTETSPIKRELCSSNPVVSSWRKSR</sequence>
<protein>
    <submittedName>
        <fullName evidence="2">Uncharacterized protein</fullName>
    </submittedName>
</protein>
<feature type="compositionally biased region" description="Polar residues" evidence="1">
    <location>
        <begin position="664"/>
        <end position="677"/>
    </location>
</feature>
<feature type="compositionally biased region" description="Low complexity" evidence="1">
    <location>
        <begin position="601"/>
        <end position="616"/>
    </location>
</feature>
<feature type="compositionally biased region" description="Basic and acidic residues" evidence="1">
    <location>
        <begin position="360"/>
        <end position="373"/>
    </location>
</feature>